<dbReference type="GO" id="GO:0009986">
    <property type="term" value="C:cell surface"/>
    <property type="evidence" value="ECO:0007669"/>
    <property type="project" value="TreeGrafter"/>
</dbReference>
<dbReference type="GO" id="GO:0009251">
    <property type="term" value="P:glucan catabolic process"/>
    <property type="evidence" value="ECO:0007669"/>
    <property type="project" value="TreeGrafter"/>
</dbReference>
<dbReference type="InterPro" id="IPR017853">
    <property type="entry name" value="GH"/>
</dbReference>
<evidence type="ECO:0000256" key="2">
    <source>
        <dbReference type="ARBA" id="ARBA00022475"/>
    </source>
</evidence>
<comment type="function">
    <text evidence="11">Glucosidase involved in the degradation of cellulosic biomass. Active on lichenan.</text>
</comment>
<evidence type="ECO:0000256" key="8">
    <source>
        <dbReference type="ARBA" id="ARBA00023180"/>
    </source>
</evidence>
<keyword evidence="10" id="KW-0961">Cell wall biogenesis/degradation</keyword>
<evidence type="ECO:0000256" key="7">
    <source>
        <dbReference type="ARBA" id="ARBA00023136"/>
    </source>
</evidence>
<evidence type="ECO:0000256" key="4">
    <source>
        <dbReference type="ARBA" id="ARBA00022801"/>
    </source>
</evidence>
<organism evidence="15 16">
    <name type="scientific">Paenibacillus antarcticus</name>
    <dbReference type="NCBI Taxonomy" id="253703"/>
    <lineage>
        <taxon>Bacteria</taxon>
        <taxon>Bacillati</taxon>
        <taxon>Bacillota</taxon>
        <taxon>Bacilli</taxon>
        <taxon>Bacillales</taxon>
        <taxon>Paenibacillaceae</taxon>
        <taxon>Paenibacillus</taxon>
    </lineage>
</organism>
<dbReference type="SUPFAM" id="SSF51445">
    <property type="entry name" value="(Trans)glycosidases"/>
    <property type="match status" value="1"/>
</dbReference>
<keyword evidence="8" id="KW-0325">Glycoprotein</keyword>
<evidence type="ECO:0000256" key="13">
    <source>
        <dbReference type="RuleBase" id="RU361153"/>
    </source>
</evidence>
<dbReference type="GO" id="GO:0071555">
    <property type="term" value="P:cell wall organization"/>
    <property type="evidence" value="ECO:0007669"/>
    <property type="project" value="UniProtKB-KW"/>
</dbReference>
<sequence>MSAHTNNHDVSGFIRAEGKKVINGDGKEIILRGVGFGSWLLPEGYMWKFPEGGDRPRKIEAMVKELIGEEKSTQFWDTYVERYVDEIDVREVARQGFNSVRLPINARDILLAGDEVTFNEKRLSRIHQVIDWCRQYKLYVILDLHGAPGGQTGANIDDSENDFPELFTDRKNQELTIAIWRMFAEHYKDDWIIAGYDLLNEPLPDWFNMYYDQVLPLYKEITAAIREIDKKHMIILEGVHWSTDWSIFTDPFDDNLMLQFHKYWNNPDTESIQKYIDKGNEWNVPIFMGEGGENNAQWYSGAFQMFEDHQISWNFWTWKKMNTSNSPYSIRMPEGWNLLTDYLEGGLKPDAATSEAILNQYLDHIRLERCDAYPGISRSLLRHLPLQIPAEFYRQGDGVGFGIMKKEENQIGLRSSDYVPMRMIASENDKPSYHSEGGKLWDENNTVCVKLHSGDWLVYDALCVETNRFDLRVRLNMANRKDAVLSIELEGNQPVTCIVSDEGWNEILLMGNITVVGGPVQVTFRVLSGQVDVDWLEFSIVE</sequence>
<dbReference type="RefSeq" id="WP_068653048.1">
    <property type="nucleotide sequence ID" value="NZ_CP043611.1"/>
</dbReference>
<comment type="subcellular location">
    <subcellularLocation>
        <location evidence="1">Cell membrane</location>
        <topology evidence="1">Single-pass type II membrane protein</topology>
    </subcellularLocation>
</comment>
<reference evidence="15 16" key="1">
    <citation type="submission" date="2016-03" db="EMBL/GenBank/DDBJ databases">
        <title>Draft genome sequence of Paenibacillus antarcticus CECT 5836.</title>
        <authorList>
            <person name="Shin S.-K."/>
            <person name="Yi H."/>
        </authorList>
    </citation>
    <scope>NUCLEOTIDE SEQUENCE [LARGE SCALE GENOMIC DNA]</scope>
    <source>
        <strain evidence="15 16">CECT 5836</strain>
    </source>
</reference>
<accession>A0A168J746</accession>
<evidence type="ECO:0000256" key="9">
    <source>
        <dbReference type="ARBA" id="ARBA00023295"/>
    </source>
</evidence>
<evidence type="ECO:0000256" key="3">
    <source>
        <dbReference type="ARBA" id="ARBA00022692"/>
    </source>
</evidence>
<evidence type="ECO:0000259" key="14">
    <source>
        <dbReference type="Pfam" id="PF00150"/>
    </source>
</evidence>
<name>A0A168J746_9BACL</name>
<evidence type="ECO:0000256" key="1">
    <source>
        <dbReference type="ARBA" id="ARBA00004401"/>
    </source>
</evidence>
<dbReference type="EMBL" id="LVJI01000054">
    <property type="protein sequence ID" value="OAB40241.1"/>
    <property type="molecule type" value="Genomic_DNA"/>
</dbReference>
<evidence type="ECO:0000256" key="6">
    <source>
        <dbReference type="ARBA" id="ARBA00022989"/>
    </source>
</evidence>
<dbReference type="OrthoDB" id="9800475at2"/>
<comment type="caution">
    <text evidence="15">The sequence shown here is derived from an EMBL/GenBank/DDBJ whole genome shotgun (WGS) entry which is preliminary data.</text>
</comment>
<dbReference type="GO" id="GO:0005886">
    <property type="term" value="C:plasma membrane"/>
    <property type="evidence" value="ECO:0007669"/>
    <property type="project" value="UniProtKB-SubCell"/>
</dbReference>
<evidence type="ECO:0000256" key="5">
    <source>
        <dbReference type="ARBA" id="ARBA00022968"/>
    </source>
</evidence>
<proteinExistence type="inferred from homology"/>
<keyword evidence="9 13" id="KW-0326">Glycosidase</keyword>
<dbReference type="PANTHER" id="PTHR31297:SF34">
    <property type="entry name" value="GLUCAN 1,3-BETA-GLUCOSIDASE 2"/>
    <property type="match status" value="1"/>
</dbReference>
<keyword evidence="16" id="KW-1185">Reference proteome</keyword>
<protein>
    <recommendedName>
        <fullName evidence="12">Exo-1,3-beta-glucanase D</fullName>
    </recommendedName>
</protein>
<dbReference type="PANTHER" id="PTHR31297">
    <property type="entry name" value="GLUCAN ENDO-1,6-BETA-GLUCOSIDASE B"/>
    <property type="match status" value="1"/>
</dbReference>
<keyword evidence="5" id="KW-0735">Signal-anchor</keyword>
<evidence type="ECO:0000256" key="12">
    <source>
        <dbReference type="ARBA" id="ARBA00041260"/>
    </source>
</evidence>
<dbReference type="Proteomes" id="UP000077355">
    <property type="component" value="Unassembled WGS sequence"/>
</dbReference>
<evidence type="ECO:0000313" key="16">
    <source>
        <dbReference type="Proteomes" id="UP000077355"/>
    </source>
</evidence>
<dbReference type="InterPro" id="IPR001547">
    <property type="entry name" value="Glyco_hydro_5"/>
</dbReference>
<dbReference type="Gene3D" id="2.60.120.260">
    <property type="entry name" value="Galactose-binding domain-like"/>
    <property type="match status" value="1"/>
</dbReference>
<evidence type="ECO:0000313" key="15">
    <source>
        <dbReference type="EMBL" id="OAB40241.1"/>
    </source>
</evidence>
<comment type="similarity">
    <text evidence="13">Belongs to the glycosyl hydrolase 5 (cellulase A) family.</text>
</comment>
<dbReference type="InterPro" id="IPR050386">
    <property type="entry name" value="Glycosyl_hydrolase_5"/>
</dbReference>
<dbReference type="Gene3D" id="3.20.20.80">
    <property type="entry name" value="Glycosidases"/>
    <property type="match status" value="1"/>
</dbReference>
<evidence type="ECO:0000256" key="10">
    <source>
        <dbReference type="ARBA" id="ARBA00023316"/>
    </source>
</evidence>
<dbReference type="GO" id="GO:0005576">
    <property type="term" value="C:extracellular region"/>
    <property type="evidence" value="ECO:0007669"/>
    <property type="project" value="TreeGrafter"/>
</dbReference>
<dbReference type="Pfam" id="PF00150">
    <property type="entry name" value="Cellulase"/>
    <property type="match status" value="1"/>
</dbReference>
<keyword evidence="6" id="KW-1133">Transmembrane helix</keyword>
<keyword evidence="3" id="KW-0812">Transmembrane</keyword>
<keyword evidence="2" id="KW-1003">Cell membrane</keyword>
<dbReference type="GO" id="GO:0008422">
    <property type="term" value="F:beta-glucosidase activity"/>
    <property type="evidence" value="ECO:0007669"/>
    <property type="project" value="TreeGrafter"/>
</dbReference>
<gene>
    <name evidence="15" type="ORF">PBAT_23295</name>
</gene>
<dbReference type="AlphaFoldDB" id="A0A168J746"/>
<feature type="domain" description="Glycoside hydrolase family 5" evidence="14">
    <location>
        <begin position="84"/>
        <end position="320"/>
    </location>
</feature>
<keyword evidence="7" id="KW-0472">Membrane</keyword>
<evidence type="ECO:0000256" key="11">
    <source>
        <dbReference type="ARBA" id="ARBA00037126"/>
    </source>
</evidence>
<keyword evidence="4 13" id="KW-0378">Hydrolase</keyword>